<reference evidence="2 3" key="1">
    <citation type="journal article" date="2018" name="BMC Genomics">
        <title>Genomic evidence for intraspecific hybridization in a clonal and extremely halotolerant yeast.</title>
        <authorList>
            <person name="Gostincar C."/>
            <person name="Stajich J.E."/>
            <person name="Zupancic J."/>
            <person name="Zalar P."/>
            <person name="Gunde-Cimerman N."/>
        </authorList>
    </citation>
    <scope>NUCLEOTIDE SEQUENCE [LARGE SCALE GENOMIC DNA]</scope>
    <source>
        <strain evidence="2 3">EXF-562</strain>
    </source>
</reference>
<feature type="region of interest" description="Disordered" evidence="1">
    <location>
        <begin position="391"/>
        <end position="421"/>
    </location>
</feature>
<dbReference type="AlphaFoldDB" id="A0A3M7H9V9"/>
<feature type="compositionally biased region" description="Basic and acidic residues" evidence="1">
    <location>
        <begin position="1102"/>
        <end position="1111"/>
    </location>
</feature>
<feature type="compositionally biased region" description="Acidic residues" evidence="1">
    <location>
        <begin position="1041"/>
        <end position="1069"/>
    </location>
</feature>
<proteinExistence type="predicted"/>
<sequence length="1174" mass="132470">MAEAAASVVGLAQFGFSLATTLITYVGDFRDASDDITGLANEITATYRQVGELKGLLDKNKTSQSLSDSVRLEAEDCQLKAEKLATRLWKQLRKSHADIPKGRLIGPEDIEVSVFSRARWPVYKPRLDQHKQELMVLKQNIMMVFAMARMNTESDSIDRLRTQDQIDKLKKGKQLALEALRDATRRRKQAKGRNRHQKRQRFVDTASRSRTSFAATEPDSRSYAYSIQTDFGTPQRGLSYDSYGTIDEDAFDEAMSKAAELVHAGVLAQIKEEEEAQKLDAAARQQRDAQIVAEYKAKLLVDLEKSHRDLEEMKRKLREAFGSAVNEEQIERYVAARKDEALRGEEVARLLEELTDARTADAESASHQAEVGTLRRSSSSRFKFTNVFHRHRPRRTSRTLQFSSRRNSVSSDNTSSNTTSAATKASSIELDRVNFHSVVVSIDGDFRSISRIRLPTAWLVVLLSRQKSLQGTKRWYREAKHFKRTLATYSQLDWSTRRGAETPQANDTFQPQDLELLYARKLDEKRSKTRRLLDSSLIFAEPWDFSRGRVLLVYKINESSGNSHSDTRMSPNGPPRPPPYFIGPRNHNGPPTGGHSSRYVEKEKFTRSYEDDRPHPWKPGKTGRRPVYPAVHRDFLSLETLAYYDIPYEMDRYDPNRIIILREMDKYETEVLFEHTRKLRGGLPRRRSSYDDTGAYNLRSESYGYGSPFVVNTYHEGPSSGYDEVGARTRDRSSGYQPSSSISYQPSTSDSYRRAPYAPPSAADPSRNPYAEHEYDGLHTYHSMNRRRSPSPSAYTDGRRSQLYSQRSYGANDVHTEVGSAFPDKQLIFRESDSAERWNPRQFSRDDGHELSVANEMYDDRDRRSRDLEAKVKEEKEVEERRQKTQVEADVLRTIRDFKERESGFKGDTKVTAKKLAALALRSRSRSRSRSKAPSISSASVTERRSQLSPTKSTRLPVESAQTYSRTSRSRPRTFEHHSIDAVVHGKRWRDSESSPIIHETGLAGGRDNSRSRRGGRSSTLDTLPGRSILKTGENSRVGEEVSDDSISDVYPDEEDSEDSSTESSDSDVESDRQHRPATSGGTSELGFDRTLTDSPVSISSRDSHQDEHLDAGPLPASRNGPGNLRRMTGSVSSSSARGAGSGVEGEHVDDLAGTLDAVAPFPGSEDAEHASQP</sequence>
<feature type="compositionally biased region" description="Basic and acidic residues" evidence="1">
    <location>
        <begin position="839"/>
        <end position="850"/>
    </location>
</feature>
<name>A0A3M7H9V9_HORWE</name>
<feature type="compositionally biased region" description="Polar residues" evidence="1">
    <location>
        <begin position="560"/>
        <end position="570"/>
    </location>
</feature>
<feature type="region of interest" description="Disordered" evidence="1">
    <location>
        <begin position="715"/>
        <end position="801"/>
    </location>
</feature>
<feature type="region of interest" description="Disordered" evidence="1">
    <location>
        <begin position="839"/>
        <end position="865"/>
    </location>
</feature>
<protein>
    <recommendedName>
        <fullName evidence="4">Fungal N-terminal domain-containing protein</fullName>
    </recommendedName>
</protein>
<feature type="compositionally biased region" description="Basic and acidic residues" evidence="1">
    <location>
        <begin position="770"/>
        <end position="779"/>
    </location>
</feature>
<feature type="compositionally biased region" description="Low complexity" evidence="1">
    <location>
        <begin position="1130"/>
        <end position="1139"/>
    </location>
</feature>
<feature type="region of interest" description="Disordered" evidence="1">
    <location>
        <begin position="921"/>
        <end position="1174"/>
    </location>
</feature>
<dbReference type="EMBL" id="QWIS01000066">
    <property type="protein sequence ID" value="RMZ10149.1"/>
    <property type="molecule type" value="Genomic_DNA"/>
</dbReference>
<feature type="compositionally biased region" description="Basic residues" evidence="1">
    <location>
        <begin position="184"/>
        <end position="200"/>
    </location>
</feature>
<accession>A0A3M7H9V9</accession>
<dbReference type="VEuPathDB" id="FungiDB:BTJ68_14384"/>
<dbReference type="Proteomes" id="UP000280598">
    <property type="component" value="Unassembled WGS sequence"/>
</dbReference>
<feature type="compositionally biased region" description="Low complexity" evidence="1">
    <location>
        <begin position="734"/>
        <end position="767"/>
    </location>
</feature>
<gene>
    <name evidence="2" type="ORF">D0860_03931</name>
</gene>
<evidence type="ECO:0000313" key="2">
    <source>
        <dbReference type="EMBL" id="RMZ10149.1"/>
    </source>
</evidence>
<evidence type="ECO:0000313" key="3">
    <source>
        <dbReference type="Proteomes" id="UP000280598"/>
    </source>
</evidence>
<comment type="caution">
    <text evidence="2">The sequence shown here is derived from an EMBL/GenBank/DDBJ whole genome shotgun (WGS) entry which is preliminary data.</text>
</comment>
<feature type="region of interest" description="Disordered" evidence="1">
    <location>
        <begin position="184"/>
        <end position="219"/>
    </location>
</feature>
<feature type="compositionally biased region" description="Low complexity" evidence="1">
    <location>
        <begin position="403"/>
        <end position="421"/>
    </location>
</feature>
<evidence type="ECO:0000256" key="1">
    <source>
        <dbReference type="SAM" id="MobiDB-lite"/>
    </source>
</evidence>
<organism evidence="2 3">
    <name type="scientific">Hortaea werneckii</name>
    <name type="common">Black yeast</name>
    <name type="synonym">Cladosporium werneckii</name>
    <dbReference type="NCBI Taxonomy" id="91943"/>
    <lineage>
        <taxon>Eukaryota</taxon>
        <taxon>Fungi</taxon>
        <taxon>Dikarya</taxon>
        <taxon>Ascomycota</taxon>
        <taxon>Pezizomycotina</taxon>
        <taxon>Dothideomycetes</taxon>
        <taxon>Dothideomycetidae</taxon>
        <taxon>Mycosphaerellales</taxon>
        <taxon>Teratosphaeriaceae</taxon>
        <taxon>Hortaea</taxon>
    </lineage>
</organism>
<feature type="region of interest" description="Disordered" evidence="1">
    <location>
        <begin position="560"/>
        <end position="580"/>
    </location>
</feature>
<evidence type="ECO:0008006" key="4">
    <source>
        <dbReference type="Google" id="ProtNLM"/>
    </source>
</evidence>